<evidence type="ECO:0000313" key="3">
    <source>
        <dbReference type="EMBL" id="QJW92728.1"/>
    </source>
</evidence>
<organism evidence="3 4">
    <name type="scientific">Frigoriglobus tundricola</name>
    <dbReference type="NCBI Taxonomy" id="2774151"/>
    <lineage>
        <taxon>Bacteria</taxon>
        <taxon>Pseudomonadati</taxon>
        <taxon>Planctomycetota</taxon>
        <taxon>Planctomycetia</taxon>
        <taxon>Gemmatales</taxon>
        <taxon>Gemmataceae</taxon>
        <taxon>Frigoriglobus</taxon>
    </lineage>
</organism>
<dbReference type="EMBL" id="CP053452">
    <property type="protein sequence ID" value="QJW92728.1"/>
    <property type="molecule type" value="Genomic_DNA"/>
</dbReference>
<evidence type="ECO:0000256" key="1">
    <source>
        <dbReference type="SAM" id="Coils"/>
    </source>
</evidence>
<feature type="transmembrane region" description="Helical" evidence="2">
    <location>
        <begin position="193"/>
        <end position="216"/>
    </location>
</feature>
<proteinExistence type="predicted"/>
<gene>
    <name evidence="3" type="ORF">FTUN_0225</name>
</gene>
<dbReference type="KEGG" id="ftj:FTUN_0225"/>
<evidence type="ECO:0000313" key="4">
    <source>
        <dbReference type="Proteomes" id="UP000503447"/>
    </source>
</evidence>
<evidence type="ECO:0000256" key="2">
    <source>
        <dbReference type="SAM" id="Phobius"/>
    </source>
</evidence>
<feature type="coiled-coil region" evidence="1">
    <location>
        <begin position="692"/>
        <end position="719"/>
    </location>
</feature>
<keyword evidence="2" id="KW-0472">Membrane</keyword>
<keyword evidence="1" id="KW-0175">Coiled coil</keyword>
<accession>A0A6M5YFH2</accession>
<dbReference type="Proteomes" id="UP000503447">
    <property type="component" value="Chromosome"/>
</dbReference>
<keyword evidence="4" id="KW-1185">Reference proteome</keyword>
<dbReference type="RefSeq" id="WP_171469074.1">
    <property type="nucleotide sequence ID" value="NZ_CP053452.2"/>
</dbReference>
<keyword evidence="2" id="KW-0812">Transmembrane</keyword>
<reference evidence="4" key="1">
    <citation type="submission" date="2020-05" db="EMBL/GenBank/DDBJ databases">
        <title>Frigoriglobus tundricola gen. nov., sp. nov., a psychrotolerant cellulolytic planctomycete of the family Gemmataceae with two divergent copies of 16S rRNA gene.</title>
        <authorList>
            <person name="Kulichevskaya I.S."/>
            <person name="Ivanova A.A."/>
            <person name="Naumoff D.G."/>
            <person name="Beletsky A.V."/>
            <person name="Rijpstra W.I.C."/>
            <person name="Sinninghe Damste J.S."/>
            <person name="Mardanov A.V."/>
            <person name="Ravin N.V."/>
            <person name="Dedysh S.N."/>
        </authorList>
    </citation>
    <scope>NUCLEOTIDE SEQUENCE [LARGE SCALE GENOMIC DNA]</scope>
    <source>
        <strain evidence="4">PL17</strain>
    </source>
</reference>
<keyword evidence="2" id="KW-1133">Transmembrane helix</keyword>
<protein>
    <submittedName>
        <fullName evidence="3">Uncharacterized protein</fullName>
    </submittedName>
</protein>
<dbReference type="AlphaFoldDB" id="A0A6M5YFH2"/>
<sequence>MTNLLGQLERWRAVERAVRLVWGAGRWVAIIGAVLAAACLTDWLADRYLGSESWRKVRKATWVFAPPASATAEEQWATERLRLHFGLRLSPDAHLGETPKWLRAGITGAQVLLACGLAYLLLLRPWLRTPPVDELAGSAEKAIPEFGHRLVTAVQLNRPAARTQGMSKVLIAQVTREAGELAERHNLLKLINYARLALAAAVALPVLALWAGFALARPELASVLLRRQALADVEIPRTIHLKNVSQDVWPTGAEAEVRYKVTGNFDRETVGRLRVEPDGQPEEYYDLTFERDAADGGAYFRAKLPAASTDFNFSARLGNGRTRGPGRVRFEPPPTAVEIESWQLLPKFLGTRDGTPDGPVFERQNDGAKRGEIVDALPLSSVRIGAAFSKPVRSAVLVRVERGEGTRERELPALPPRAVSGDRTAAEWTFPTSERMIAYRLELVDDRGFVNAVPIRRNVRMMDDRPPAVAFMPETTRHPNPADFEGQGDPRVYEWGDKMPLPEGGRVMVIYRARSEQGISRANIRYRVFAKGVASDSYPETIQKIQHPRDDPENKVYERLALKPIAADARIVGKFVPDLGLFEKSWEGLTGLKRPERMKTNIEFYSLPSPAPGAVPAGLEAGGRYMFEIDGLQKKVPDGSGGVTNAKLELGDTVELFVEVFDKNPTPNRPAGYTREARLKIVVSPEDAAYAIRTRDEQNKRLQDKLRELTADQANVFREETEPPKK</sequence>
<feature type="transmembrane region" description="Helical" evidence="2">
    <location>
        <begin position="101"/>
        <end position="122"/>
    </location>
</feature>
<feature type="transmembrane region" description="Helical" evidence="2">
    <location>
        <begin position="20"/>
        <end position="45"/>
    </location>
</feature>
<name>A0A6M5YFH2_9BACT</name>